<evidence type="ECO:0008006" key="7">
    <source>
        <dbReference type="Google" id="ProtNLM"/>
    </source>
</evidence>
<gene>
    <name evidence="5" type="primary">ago1</name>
    <name evidence="4" type="ORF">SJAG_02621</name>
</gene>
<dbReference type="GO" id="GO:0003727">
    <property type="term" value="F:single-stranded RNA binding"/>
    <property type="evidence" value="ECO:0000318"/>
    <property type="project" value="GO_Central"/>
</dbReference>
<dbReference type="GO" id="GO:0005737">
    <property type="term" value="C:cytoplasm"/>
    <property type="evidence" value="ECO:0000318"/>
    <property type="project" value="GO_Central"/>
</dbReference>
<dbReference type="GO" id="GO:0031047">
    <property type="term" value="P:regulatory ncRNA-mediated gene silencing"/>
    <property type="evidence" value="ECO:0000318"/>
    <property type="project" value="GO_Central"/>
</dbReference>
<organism evidence="4 6">
    <name type="scientific">Schizosaccharomyces japonicus (strain yFS275 / FY16936)</name>
    <name type="common">Fission yeast</name>
    <dbReference type="NCBI Taxonomy" id="402676"/>
    <lineage>
        <taxon>Eukaryota</taxon>
        <taxon>Fungi</taxon>
        <taxon>Dikarya</taxon>
        <taxon>Ascomycota</taxon>
        <taxon>Taphrinomycotina</taxon>
        <taxon>Schizosaccharomycetes</taxon>
        <taxon>Schizosaccharomycetales</taxon>
        <taxon>Schizosaccharomycetaceae</taxon>
        <taxon>Schizosaccharomyces</taxon>
    </lineage>
</organism>
<dbReference type="GO" id="GO:0140720">
    <property type="term" value="C:subtelomeric heterochromatin"/>
    <property type="evidence" value="ECO:0007669"/>
    <property type="project" value="EnsemblFungi"/>
</dbReference>
<dbReference type="Gene3D" id="3.30.420.10">
    <property type="entry name" value="Ribonuclease H-like superfamily/Ribonuclease H"/>
    <property type="match status" value="1"/>
</dbReference>
<dbReference type="VEuPathDB" id="FungiDB:SJAG_02621"/>
<dbReference type="Pfam" id="PF02170">
    <property type="entry name" value="PAZ"/>
    <property type="match status" value="1"/>
</dbReference>
<protein>
    <recommendedName>
        <fullName evidence="7">Argonaute</fullName>
    </recommendedName>
</protein>
<dbReference type="GO" id="GO:1990432">
    <property type="term" value="P:siRNA 3'-end processing"/>
    <property type="evidence" value="ECO:0007669"/>
    <property type="project" value="EnsemblFungi"/>
</dbReference>
<dbReference type="PROSITE" id="PS50822">
    <property type="entry name" value="PIWI"/>
    <property type="match status" value="1"/>
</dbReference>
<dbReference type="AlphaFoldDB" id="B6K0R2"/>
<dbReference type="GO" id="GO:0004521">
    <property type="term" value="F:RNA endonuclease activity"/>
    <property type="evidence" value="ECO:0000318"/>
    <property type="project" value="GO_Central"/>
</dbReference>
<evidence type="ECO:0000259" key="2">
    <source>
        <dbReference type="PROSITE" id="PS50821"/>
    </source>
</evidence>
<dbReference type="GO" id="GO:0031934">
    <property type="term" value="C:mating-type region heterochromatin"/>
    <property type="evidence" value="ECO:0007669"/>
    <property type="project" value="EnsemblFungi"/>
</dbReference>
<dbReference type="PROSITE" id="PS50821">
    <property type="entry name" value="PAZ"/>
    <property type="match status" value="1"/>
</dbReference>
<dbReference type="CDD" id="cd02846">
    <property type="entry name" value="PAZ_argonaute_like"/>
    <property type="match status" value="1"/>
</dbReference>
<dbReference type="GO" id="GO:0030466">
    <property type="term" value="P:silent mating-type cassette heterochromatin formation"/>
    <property type="evidence" value="ECO:0007669"/>
    <property type="project" value="EnsemblFungi"/>
</dbReference>
<dbReference type="SUPFAM" id="SSF53098">
    <property type="entry name" value="Ribonuclease H-like"/>
    <property type="match status" value="1"/>
</dbReference>
<dbReference type="InterPro" id="IPR014811">
    <property type="entry name" value="ArgoL1"/>
</dbReference>
<evidence type="ECO:0000259" key="3">
    <source>
        <dbReference type="PROSITE" id="PS50822"/>
    </source>
</evidence>
<accession>B6K0R2</accession>
<dbReference type="InterPro" id="IPR032473">
    <property type="entry name" value="Argonaute_Mid_dom"/>
</dbReference>
<dbReference type="Pfam" id="PF02171">
    <property type="entry name" value="Piwi"/>
    <property type="match status" value="1"/>
</dbReference>
<dbReference type="InterPro" id="IPR036397">
    <property type="entry name" value="RNaseH_sf"/>
</dbReference>
<dbReference type="RefSeq" id="XP_002173826.1">
    <property type="nucleotide sequence ID" value="XM_002173790.2"/>
</dbReference>
<dbReference type="Pfam" id="PF16488">
    <property type="entry name" value="ArgoL2"/>
    <property type="match status" value="1"/>
</dbReference>
<dbReference type="GO" id="GO:0005721">
    <property type="term" value="C:pericentric heterochromatin"/>
    <property type="evidence" value="ECO:0007669"/>
    <property type="project" value="EnsemblFungi"/>
</dbReference>
<evidence type="ECO:0000313" key="6">
    <source>
        <dbReference type="Proteomes" id="UP000001744"/>
    </source>
</evidence>
<dbReference type="EMBL" id="KE651166">
    <property type="protein sequence ID" value="EEB07533.1"/>
    <property type="molecule type" value="Genomic_DNA"/>
</dbReference>
<dbReference type="GO" id="GO:0035197">
    <property type="term" value="F:siRNA binding"/>
    <property type="evidence" value="ECO:0007669"/>
    <property type="project" value="EnsemblFungi"/>
</dbReference>
<dbReference type="InterPro" id="IPR003100">
    <property type="entry name" value="PAZ_dom"/>
</dbReference>
<dbReference type="STRING" id="402676.B6K0R2"/>
<dbReference type="SMART" id="SM00950">
    <property type="entry name" value="Piwi"/>
    <property type="match status" value="1"/>
</dbReference>
<dbReference type="SMART" id="SM01163">
    <property type="entry name" value="DUF1785"/>
    <property type="match status" value="1"/>
</dbReference>
<dbReference type="Pfam" id="PF08699">
    <property type="entry name" value="ArgoL1"/>
    <property type="match status" value="1"/>
</dbReference>
<dbReference type="GO" id="GO:0140727">
    <property type="term" value="P:siRNA-mediated pericentric heterochromatin formation"/>
    <property type="evidence" value="ECO:0007669"/>
    <property type="project" value="EnsemblFungi"/>
</dbReference>
<dbReference type="SMART" id="SM00949">
    <property type="entry name" value="PAZ"/>
    <property type="match status" value="1"/>
</dbReference>
<dbReference type="InterPro" id="IPR036085">
    <property type="entry name" value="PAZ_dom_sf"/>
</dbReference>
<dbReference type="GO" id="GO:1990431">
    <property type="term" value="P:priRNA 3'-end processing"/>
    <property type="evidence" value="ECO:0007669"/>
    <property type="project" value="EnsemblFungi"/>
</dbReference>
<dbReference type="GO" id="GO:0016441">
    <property type="term" value="P:post-transcriptional gene silencing"/>
    <property type="evidence" value="ECO:0000269"/>
    <property type="project" value="JaponicusDB"/>
</dbReference>
<dbReference type="Proteomes" id="UP000001744">
    <property type="component" value="Unassembled WGS sequence"/>
</dbReference>
<dbReference type="OMA" id="SQPRDYQ"/>
<reference evidence="4 6" key="1">
    <citation type="journal article" date="2011" name="Science">
        <title>Comparative functional genomics of the fission yeasts.</title>
        <authorList>
            <person name="Rhind N."/>
            <person name="Chen Z."/>
            <person name="Yassour M."/>
            <person name="Thompson D.A."/>
            <person name="Haas B.J."/>
            <person name="Habib N."/>
            <person name="Wapinski I."/>
            <person name="Roy S."/>
            <person name="Lin M.F."/>
            <person name="Heiman D.I."/>
            <person name="Young S.K."/>
            <person name="Furuya K."/>
            <person name="Guo Y."/>
            <person name="Pidoux A."/>
            <person name="Chen H.M."/>
            <person name="Robbertse B."/>
            <person name="Goldberg J.M."/>
            <person name="Aoki K."/>
            <person name="Bayne E.H."/>
            <person name="Berlin A.M."/>
            <person name="Desjardins C.A."/>
            <person name="Dobbs E."/>
            <person name="Dukaj L."/>
            <person name="Fan L."/>
            <person name="FitzGerald M.G."/>
            <person name="French C."/>
            <person name="Gujja S."/>
            <person name="Hansen K."/>
            <person name="Keifenheim D."/>
            <person name="Levin J.Z."/>
            <person name="Mosher R.A."/>
            <person name="Mueller C.A."/>
            <person name="Pfiffner J."/>
            <person name="Priest M."/>
            <person name="Russ C."/>
            <person name="Smialowska A."/>
            <person name="Swoboda P."/>
            <person name="Sykes S.M."/>
            <person name="Vaughn M."/>
            <person name="Vengrova S."/>
            <person name="Yoder R."/>
            <person name="Zeng Q."/>
            <person name="Allshire R."/>
            <person name="Baulcombe D."/>
            <person name="Birren B.W."/>
            <person name="Brown W."/>
            <person name="Ekwall K."/>
            <person name="Kellis M."/>
            <person name="Leatherwood J."/>
            <person name="Levin H."/>
            <person name="Margalit H."/>
            <person name="Martienssen R."/>
            <person name="Nieduszynski C.A."/>
            <person name="Spatafora J.W."/>
            <person name="Friedman N."/>
            <person name="Dalgaard J.Z."/>
            <person name="Baumann P."/>
            <person name="Niki H."/>
            <person name="Regev A."/>
            <person name="Nusbaum C."/>
        </authorList>
    </citation>
    <scope>NUCLEOTIDE SEQUENCE [LARGE SCALE GENOMIC DNA]</scope>
    <source>
        <strain evidence="6">yFS275 / FY16936</strain>
    </source>
</reference>
<dbReference type="Pfam" id="PF16487">
    <property type="entry name" value="ArgoMid"/>
    <property type="match status" value="1"/>
</dbReference>
<sequence length="842" mass="96262">MKPKTDLVLRSNYDKYSKDGYGTIGRPITLLSNFYRIENLPNDTIYQYHVVIGDGTRVPRKLVNKIWNSEDVKKFLKKSWKNCVFDGRSLLFSKDKIEDGATDVVVDPDRPERKVAFAIQRTSNINLETVTQFVQSRYSLDPQVLGGIMFLDLLLKKTPSETLYGFNRSFFTGNRPYQLGGGLDAWKGFYQSIRPGQGFMTVNIDVCTSAFWREDSLLRVLLDYTNRHHPNDLERMQLAAIGRRFRLLKVTCQHRNNAGTALSKKQYSIERFSSGSALDETFLRRVPNSDKEERISVADYFLEHHNVRLEFPNLPCAIIKNGAKLPLELCYIVKGQRYSAKLNSNQTAQMIRFACQRPHERVKDIEQFVHSSAWDKDPNLKEYGMRISRNMLDVPARILDAPRIMYHDDYEHPRDGRWNLRGKRFLITPDRPVRSWAVVCFLPTRILPNNKIENFLRTYVNTLTGLGISFECKNPRIYRQDPRGNLEGLLGDVIKKTADFHRATPDYLFFILDSNSPEPYATIKRLCNTKFGIPSQCALRKHIEGAKPQYCANLGMKVNAKLGGVNVHLEPKSFPLGNIPTIILGGDVYHPARGGSGASIGSMVGSIDLHGCKYTAMSRAQNRNQEMIQGMKDMVVYFLQGFRHITKKEPAQIIYFRDGVSDGQFKQVVDEELAEIKQACYFLSPKYKPRILVCSTQKRHHARFFVKKPQDGDRNGNPKPGTIVEKVVTHPFEYDFYLVSHPSLQGVSVPIHYTVLYDEIKMPPDQFQSLCYNLCYVYARATTAVSLVPPVYYAHLLSNMARFQDDTAKDDASSVASGATEPEEVKPLRKVAPSLKTKMWFM</sequence>
<comment type="similarity">
    <text evidence="1">Belongs to the argonaute family.</text>
</comment>
<dbReference type="CDD" id="cd04657">
    <property type="entry name" value="Piwi_ago-like"/>
    <property type="match status" value="1"/>
</dbReference>
<dbReference type="GO" id="GO:0033562">
    <property type="term" value="P:co-transcriptional gene silencing by RNA interference machinery"/>
    <property type="evidence" value="ECO:0007669"/>
    <property type="project" value="EnsemblFungi"/>
</dbReference>
<dbReference type="JaponicusDB" id="SJAG_02621">
    <property type="gene designation" value="ago1"/>
</dbReference>
<dbReference type="Gene3D" id="2.170.260.10">
    <property type="entry name" value="paz domain"/>
    <property type="match status" value="1"/>
</dbReference>
<feature type="domain" description="PAZ" evidence="2">
    <location>
        <begin position="216"/>
        <end position="334"/>
    </location>
</feature>
<dbReference type="GO" id="GO:0070551">
    <property type="term" value="F:endoribonuclease activity, cleaving siRNA-paired mRNA"/>
    <property type="evidence" value="ECO:0007669"/>
    <property type="project" value="EnsemblFungi"/>
</dbReference>
<name>B6K0R2_SCHJY</name>
<dbReference type="InterPro" id="IPR045246">
    <property type="entry name" value="Piwi_ago-like"/>
</dbReference>
<dbReference type="InterPro" id="IPR003165">
    <property type="entry name" value="Piwi"/>
</dbReference>
<evidence type="ECO:0000313" key="5">
    <source>
        <dbReference type="JaponicusDB" id="SJAG_02621"/>
    </source>
</evidence>
<dbReference type="GO" id="GO:0070317">
    <property type="term" value="P:negative regulation of G0 to G1 transition"/>
    <property type="evidence" value="ECO:0007669"/>
    <property type="project" value="EnsemblFungi"/>
</dbReference>
<dbReference type="InterPro" id="IPR032472">
    <property type="entry name" value="ArgoL2"/>
</dbReference>
<dbReference type="Gene3D" id="3.40.50.2300">
    <property type="match status" value="1"/>
</dbReference>
<dbReference type="GO" id="GO:0031507">
    <property type="term" value="P:heterochromatin formation"/>
    <property type="evidence" value="ECO:0000269"/>
    <property type="project" value="JaponicusDB"/>
</dbReference>
<evidence type="ECO:0000256" key="1">
    <source>
        <dbReference type="RuleBase" id="RU361178"/>
    </source>
</evidence>
<evidence type="ECO:0000313" key="4">
    <source>
        <dbReference type="EMBL" id="EEB07533.1"/>
    </source>
</evidence>
<proteinExistence type="inferred from homology"/>
<dbReference type="GO" id="GO:0030958">
    <property type="term" value="C:RITS complex"/>
    <property type="evidence" value="ECO:0007669"/>
    <property type="project" value="EnsemblFungi"/>
</dbReference>
<dbReference type="GO" id="GO:0033167">
    <property type="term" value="C:ARC complex"/>
    <property type="evidence" value="ECO:0007669"/>
    <property type="project" value="EnsemblFungi"/>
</dbReference>
<feature type="domain" description="Piwi" evidence="3">
    <location>
        <begin position="507"/>
        <end position="806"/>
    </location>
</feature>
<keyword evidence="6" id="KW-1185">Reference proteome</keyword>
<dbReference type="Pfam" id="PF16486">
    <property type="entry name" value="ArgoN"/>
    <property type="match status" value="1"/>
</dbReference>
<dbReference type="HOGENOM" id="CLU_004544_4_3_1"/>
<dbReference type="GeneID" id="7047730"/>
<dbReference type="InterPro" id="IPR032474">
    <property type="entry name" value="Argonaute_N"/>
</dbReference>
<dbReference type="GO" id="GO:0005634">
    <property type="term" value="C:nucleus"/>
    <property type="evidence" value="ECO:0000318"/>
    <property type="project" value="GO_Central"/>
</dbReference>
<dbReference type="OrthoDB" id="10252740at2759"/>
<dbReference type="PANTHER" id="PTHR22891">
    <property type="entry name" value="EUKARYOTIC TRANSLATION INITIATION FACTOR 2C"/>
    <property type="match status" value="1"/>
</dbReference>
<dbReference type="GO" id="GO:1990342">
    <property type="term" value="C:heterochromatin island"/>
    <property type="evidence" value="ECO:0007669"/>
    <property type="project" value="EnsemblFungi"/>
</dbReference>
<dbReference type="InterPro" id="IPR012337">
    <property type="entry name" value="RNaseH-like_sf"/>
</dbReference>
<dbReference type="SUPFAM" id="SSF101690">
    <property type="entry name" value="PAZ domain"/>
    <property type="match status" value="1"/>
</dbReference>
<dbReference type="eggNOG" id="KOG1041">
    <property type="taxonomic scope" value="Eukaryota"/>
</dbReference>